<keyword evidence="1" id="KW-0472">Membrane</keyword>
<name>A0A8B8CTR1_CRAVI</name>
<dbReference type="OrthoDB" id="6194551at2759"/>
<reference evidence="3" key="1">
    <citation type="submission" date="2025-08" db="UniProtKB">
        <authorList>
            <consortium name="RefSeq"/>
        </authorList>
    </citation>
    <scope>IDENTIFICATION</scope>
    <source>
        <tissue evidence="3">Whole sample</tissue>
    </source>
</reference>
<feature type="transmembrane region" description="Helical" evidence="1">
    <location>
        <begin position="6"/>
        <end position="25"/>
    </location>
</feature>
<evidence type="ECO:0000313" key="2">
    <source>
        <dbReference type="Proteomes" id="UP000694844"/>
    </source>
</evidence>
<organism evidence="2 3">
    <name type="scientific">Crassostrea virginica</name>
    <name type="common">Eastern oyster</name>
    <dbReference type="NCBI Taxonomy" id="6565"/>
    <lineage>
        <taxon>Eukaryota</taxon>
        <taxon>Metazoa</taxon>
        <taxon>Spiralia</taxon>
        <taxon>Lophotrochozoa</taxon>
        <taxon>Mollusca</taxon>
        <taxon>Bivalvia</taxon>
        <taxon>Autobranchia</taxon>
        <taxon>Pteriomorphia</taxon>
        <taxon>Ostreida</taxon>
        <taxon>Ostreoidea</taxon>
        <taxon>Ostreidae</taxon>
        <taxon>Crassostrea</taxon>
    </lineage>
</organism>
<evidence type="ECO:0000313" key="3">
    <source>
        <dbReference type="RefSeq" id="XP_022318599.1"/>
    </source>
</evidence>
<dbReference type="KEGG" id="cvn:111121567"/>
<feature type="transmembrane region" description="Helical" evidence="1">
    <location>
        <begin position="87"/>
        <end position="109"/>
    </location>
</feature>
<dbReference type="AlphaFoldDB" id="A0A8B8CTR1"/>
<dbReference type="RefSeq" id="XP_022318599.1">
    <property type="nucleotide sequence ID" value="XM_022462891.1"/>
</dbReference>
<accession>A0A8B8CTR1</accession>
<sequence length="133" mass="14349">MAVSPKVYFAGILLVVIIIISYEGASAQVVECAKRPFTCLSNLKTTGEKKEICESAEAYLSCMDKALNDCGLEQDVMKKAKDKVKELDCSGAGLPVISFVCLLMAAISISCFKIICQECLLLVVLKNNPLGVH</sequence>
<keyword evidence="2" id="KW-1185">Reference proteome</keyword>
<gene>
    <name evidence="3" type="primary">LOC111121567</name>
</gene>
<keyword evidence="1" id="KW-1133">Transmembrane helix</keyword>
<keyword evidence="1" id="KW-0812">Transmembrane</keyword>
<evidence type="ECO:0000256" key="1">
    <source>
        <dbReference type="SAM" id="Phobius"/>
    </source>
</evidence>
<dbReference type="Proteomes" id="UP000694844">
    <property type="component" value="Chromosome 2"/>
</dbReference>
<proteinExistence type="predicted"/>
<dbReference type="GeneID" id="111121567"/>
<protein>
    <submittedName>
        <fullName evidence="3">Uncharacterized protein LOC111121567</fullName>
    </submittedName>
</protein>